<name>A0ABT3CBL4_9MYCO</name>
<comment type="caution">
    <text evidence="2">The sequence shown here is derived from an EMBL/GenBank/DDBJ whole genome shotgun (WGS) entry which is preliminary data.</text>
</comment>
<organism evidence="2 3">
    <name type="scientific">Mycolicibacterium komossense</name>
    <dbReference type="NCBI Taxonomy" id="1779"/>
    <lineage>
        <taxon>Bacteria</taxon>
        <taxon>Bacillati</taxon>
        <taxon>Actinomycetota</taxon>
        <taxon>Actinomycetes</taxon>
        <taxon>Mycobacteriales</taxon>
        <taxon>Mycobacteriaceae</taxon>
        <taxon>Mycolicibacterium</taxon>
    </lineage>
</organism>
<accession>A0ABT3CBL4</accession>
<evidence type="ECO:0008006" key="4">
    <source>
        <dbReference type="Google" id="ProtNLM"/>
    </source>
</evidence>
<feature type="region of interest" description="Disordered" evidence="1">
    <location>
        <begin position="185"/>
        <end position="208"/>
    </location>
</feature>
<dbReference type="Gene3D" id="3.30.559.10">
    <property type="entry name" value="Chloramphenicol acetyltransferase-like domain"/>
    <property type="match status" value="1"/>
</dbReference>
<dbReference type="EMBL" id="JACKTY010000028">
    <property type="protein sequence ID" value="MCV7226812.1"/>
    <property type="molecule type" value="Genomic_DNA"/>
</dbReference>
<feature type="compositionally biased region" description="Polar residues" evidence="1">
    <location>
        <begin position="194"/>
        <end position="205"/>
    </location>
</feature>
<evidence type="ECO:0000313" key="2">
    <source>
        <dbReference type="EMBL" id="MCV7226812.1"/>
    </source>
</evidence>
<dbReference type="RefSeq" id="WP_264067688.1">
    <property type="nucleotide sequence ID" value="NZ_JACKTY010000028.1"/>
</dbReference>
<gene>
    <name evidence="2" type="ORF">H7J73_12320</name>
</gene>
<evidence type="ECO:0000256" key="1">
    <source>
        <dbReference type="SAM" id="MobiDB-lite"/>
    </source>
</evidence>
<protein>
    <recommendedName>
        <fullName evidence="4">Fatty acyl-AMP ligase FadD28 and polyketide synthase</fullName>
    </recommendedName>
</protein>
<evidence type="ECO:0000313" key="3">
    <source>
        <dbReference type="Proteomes" id="UP001526201"/>
    </source>
</evidence>
<dbReference type="Proteomes" id="UP001526201">
    <property type="component" value="Unassembled WGS sequence"/>
</dbReference>
<dbReference type="SUPFAM" id="SSF52777">
    <property type="entry name" value="CoA-dependent acyltransferases"/>
    <property type="match status" value="1"/>
</dbReference>
<dbReference type="InterPro" id="IPR023213">
    <property type="entry name" value="CAT-like_dom_sf"/>
</dbReference>
<sequence>MDQASFHWVRASGHVHCVQATWVYAREIDVDGLNRMVDNLAHGLIGRRIERSPLPFGRDRWIRWEPSTPIDVAAPIRSQSDVAVWADQRAAVPIDPEAGPSWHVGIVPIENYGTAVSIVASHTVIDGLGFAIVLADAAKGITRDLGYPPPRARRRLAAVADDARGAALGVPDMVRAVAAAPKLAKKASRGKASPNPSRTRSTQISDADRRIELPTATAYVDIADWDARAKALGGTSNSLFAGFAAKLAERTGRVRDDGLVTLAYPVSDRTEGDTRANALKSVELTADPAPVTGELRTLRAGIKQALTDGLGDFADQEALLPLIPFIPLAVARNVPPEAGGFADLPVGCSYLGDLDPAVALADGTAADYFSIRLVEQNLTTHSHELSYGELHITSGRSCGKVFMAARAYQPWTPNSREHLRGLLAAVLADFDLSGTIN</sequence>
<keyword evidence="3" id="KW-1185">Reference proteome</keyword>
<proteinExistence type="predicted"/>
<reference evidence="2 3" key="1">
    <citation type="journal article" date="2022" name="BMC Genomics">
        <title>Comparative genome analysis of mycobacteria focusing on tRNA and non-coding RNA.</title>
        <authorList>
            <person name="Behra P.R.K."/>
            <person name="Pettersson B.M.F."/>
            <person name="Ramesh M."/>
            <person name="Das S."/>
            <person name="Dasgupta S."/>
            <person name="Kirsebom L.A."/>
        </authorList>
    </citation>
    <scope>NUCLEOTIDE SEQUENCE [LARGE SCALE GENOMIC DNA]</scope>
    <source>
        <strain evidence="2 3">DSM 44078</strain>
    </source>
</reference>